<organism evidence="1 2">
    <name type="scientific">Clostridium fallax</name>
    <dbReference type="NCBI Taxonomy" id="1533"/>
    <lineage>
        <taxon>Bacteria</taxon>
        <taxon>Bacillati</taxon>
        <taxon>Bacillota</taxon>
        <taxon>Clostridia</taxon>
        <taxon>Eubacteriales</taxon>
        <taxon>Clostridiaceae</taxon>
        <taxon>Clostridium</taxon>
    </lineage>
</organism>
<sequence length="162" mass="19183">MSIKEFEYYHGAVLAKILRKDIPTSLKLVETNKDSWCVYIINDDVALYIRYRSPRKANNHLSWNFSFDKKQLTEIREYLDKSLDLKITLICINGEYKEYKSEICLLNKEQFLSIIDIHSITNQRINVYLENRKSFRVCGTKSKNSEKIIVNRCEIDKIKIHG</sequence>
<name>A0A1M4WNS8_9CLOT</name>
<evidence type="ECO:0000313" key="2">
    <source>
        <dbReference type="Proteomes" id="UP000184035"/>
    </source>
</evidence>
<protein>
    <submittedName>
        <fullName evidence="1">Uncharacterized protein</fullName>
    </submittedName>
</protein>
<dbReference type="AlphaFoldDB" id="A0A1M4WNS8"/>
<dbReference type="RefSeq" id="WP_072895919.1">
    <property type="nucleotide sequence ID" value="NZ_FQVM01000013.1"/>
</dbReference>
<proteinExistence type="predicted"/>
<reference evidence="1 2" key="1">
    <citation type="submission" date="2016-11" db="EMBL/GenBank/DDBJ databases">
        <authorList>
            <person name="Jaros S."/>
            <person name="Januszkiewicz K."/>
            <person name="Wedrychowicz H."/>
        </authorList>
    </citation>
    <scope>NUCLEOTIDE SEQUENCE [LARGE SCALE GENOMIC DNA]</scope>
    <source>
        <strain evidence="1 2">DSM 2631</strain>
    </source>
</reference>
<dbReference type="Proteomes" id="UP000184035">
    <property type="component" value="Unassembled WGS sequence"/>
</dbReference>
<dbReference type="EMBL" id="FQVM01000013">
    <property type="protein sequence ID" value="SHE82899.1"/>
    <property type="molecule type" value="Genomic_DNA"/>
</dbReference>
<gene>
    <name evidence="1" type="ORF">SAMN05443638_11330</name>
</gene>
<evidence type="ECO:0000313" key="1">
    <source>
        <dbReference type="EMBL" id="SHE82899.1"/>
    </source>
</evidence>
<keyword evidence="2" id="KW-1185">Reference proteome</keyword>
<dbReference type="OrthoDB" id="1495454at2"/>
<accession>A0A1M4WNS8</accession>